<dbReference type="GO" id="GO:0016020">
    <property type="term" value="C:membrane"/>
    <property type="evidence" value="ECO:0007669"/>
    <property type="project" value="UniProtKB-SubCell"/>
</dbReference>
<accession>A0A7D4CHP2</accession>
<keyword evidence="6 7" id="KW-0472">Membrane</keyword>
<evidence type="ECO:0000256" key="2">
    <source>
        <dbReference type="ARBA" id="ARBA00009045"/>
    </source>
</evidence>
<evidence type="ECO:0000256" key="6">
    <source>
        <dbReference type="ARBA" id="ARBA00023136"/>
    </source>
</evidence>
<organism evidence="9 10">
    <name type="scientific">Tenuifilum thalassicum</name>
    <dbReference type="NCBI Taxonomy" id="2590900"/>
    <lineage>
        <taxon>Bacteria</taxon>
        <taxon>Pseudomonadati</taxon>
        <taxon>Bacteroidota</taxon>
        <taxon>Bacteroidia</taxon>
        <taxon>Bacteroidales</taxon>
        <taxon>Tenuifilaceae</taxon>
        <taxon>Tenuifilum</taxon>
    </lineage>
</organism>
<feature type="domain" description="Peptidase S54 rhomboid" evidence="8">
    <location>
        <begin position="56"/>
        <end position="114"/>
    </location>
</feature>
<dbReference type="InterPro" id="IPR035952">
    <property type="entry name" value="Rhomboid-like_sf"/>
</dbReference>
<feature type="transmembrane region" description="Helical" evidence="7">
    <location>
        <begin position="245"/>
        <end position="265"/>
    </location>
</feature>
<dbReference type="Pfam" id="PF01694">
    <property type="entry name" value="Rhomboid"/>
    <property type="match status" value="2"/>
</dbReference>
<dbReference type="Gene3D" id="1.20.1540.10">
    <property type="entry name" value="Rhomboid-like"/>
    <property type="match status" value="1"/>
</dbReference>
<comment type="similarity">
    <text evidence="2">Belongs to the peptidase S54 family.</text>
</comment>
<dbReference type="GO" id="GO:0006508">
    <property type="term" value="P:proteolysis"/>
    <property type="evidence" value="ECO:0007669"/>
    <property type="project" value="UniProtKB-KW"/>
</dbReference>
<evidence type="ECO:0000256" key="5">
    <source>
        <dbReference type="ARBA" id="ARBA00022989"/>
    </source>
</evidence>
<evidence type="ECO:0000256" key="7">
    <source>
        <dbReference type="SAM" id="Phobius"/>
    </source>
</evidence>
<gene>
    <name evidence="9" type="ORF">FHG85_10660</name>
</gene>
<evidence type="ECO:0000313" key="10">
    <source>
        <dbReference type="Proteomes" id="UP000500961"/>
    </source>
</evidence>
<feature type="transmembrane region" description="Helical" evidence="7">
    <location>
        <begin position="95"/>
        <end position="113"/>
    </location>
</feature>
<keyword evidence="3 7" id="KW-0812">Transmembrane</keyword>
<keyword evidence="9" id="KW-0645">Protease</keyword>
<dbReference type="InterPro" id="IPR050925">
    <property type="entry name" value="Rhomboid_protease_S54"/>
</dbReference>
<name>A0A7D4CHP2_9BACT</name>
<dbReference type="RefSeq" id="WP_173075719.1">
    <property type="nucleotide sequence ID" value="NZ_CP041345.1"/>
</dbReference>
<evidence type="ECO:0000259" key="8">
    <source>
        <dbReference type="Pfam" id="PF01694"/>
    </source>
</evidence>
<dbReference type="PANTHER" id="PTHR43731:SF14">
    <property type="entry name" value="PRESENILIN-ASSOCIATED RHOMBOID-LIKE PROTEIN, MITOCHONDRIAL"/>
    <property type="match status" value="1"/>
</dbReference>
<evidence type="ECO:0000313" key="9">
    <source>
        <dbReference type="EMBL" id="QKG80706.1"/>
    </source>
</evidence>
<sequence>MYGNRNIFSSTPPVVMNLIMINVVMLVITWVLGNTFGIDLNRILGVYVPGSPNFRPYQIVTHMFMHGGLTHLFFNMFALWMFGRVLEQVWGSKRFLIYYLVTGLGAVSIHLLVNYLHILSIQHDAAAMLNTPSPEAFAAFVTRHFPEYYDQVYAKFLDKWYLFPESPVYIDQAAEYIRQLIALQQSIPTVGASGAVYGVLLAFGMLFPNTVLMLIFPPIPIKAKWMVIIYGGLELYLGLTQPGSSIAHFAHLGGMIFGFILIKLWQRRTDIFY</sequence>
<feature type="domain" description="Peptidase S54 rhomboid" evidence="8">
    <location>
        <begin position="181"/>
        <end position="263"/>
    </location>
</feature>
<dbReference type="EMBL" id="CP041345">
    <property type="protein sequence ID" value="QKG80706.1"/>
    <property type="molecule type" value="Genomic_DNA"/>
</dbReference>
<proteinExistence type="inferred from homology"/>
<comment type="subcellular location">
    <subcellularLocation>
        <location evidence="1">Membrane</location>
        <topology evidence="1">Multi-pass membrane protein</topology>
    </subcellularLocation>
</comment>
<feature type="transmembrane region" description="Helical" evidence="7">
    <location>
        <begin position="63"/>
        <end position="83"/>
    </location>
</feature>
<keyword evidence="10" id="KW-1185">Reference proteome</keyword>
<dbReference type="Proteomes" id="UP000500961">
    <property type="component" value="Chromosome"/>
</dbReference>
<keyword evidence="5 7" id="KW-1133">Transmembrane helix</keyword>
<feature type="transmembrane region" description="Helical" evidence="7">
    <location>
        <begin position="195"/>
        <end position="216"/>
    </location>
</feature>
<keyword evidence="4" id="KW-0378">Hydrolase</keyword>
<feature type="transmembrane region" description="Helical" evidence="7">
    <location>
        <begin position="12"/>
        <end position="32"/>
    </location>
</feature>
<dbReference type="GO" id="GO:0004252">
    <property type="term" value="F:serine-type endopeptidase activity"/>
    <property type="evidence" value="ECO:0007669"/>
    <property type="project" value="InterPro"/>
</dbReference>
<dbReference type="SUPFAM" id="SSF144091">
    <property type="entry name" value="Rhomboid-like"/>
    <property type="match status" value="1"/>
</dbReference>
<evidence type="ECO:0000256" key="1">
    <source>
        <dbReference type="ARBA" id="ARBA00004141"/>
    </source>
</evidence>
<dbReference type="AlphaFoldDB" id="A0A7D4CHP2"/>
<evidence type="ECO:0000256" key="4">
    <source>
        <dbReference type="ARBA" id="ARBA00022801"/>
    </source>
</evidence>
<reference evidence="9 10" key="1">
    <citation type="submission" date="2019-07" db="EMBL/GenBank/DDBJ databases">
        <title>Thalassofilum flectens gen. nov., sp. nov., a novel moderate thermophilic anaerobe from a shallow sea hot spring in Kunashir Island (Russia), representing a new family in the order Bacteroidales, and proposal of Thalassofilacea fam. nov.</title>
        <authorList>
            <person name="Kochetkova T.V."/>
            <person name="Podosokorskaya O.A."/>
            <person name="Novikov A."/>
            <person name="Elcheninov A.G."/>
            <person name="Toshchakov S.V."/>
            <person name="Kublanov I.V."/>
        </authorList>
    </citation>
    <scope>NUCLEOTIDE SEQUENCE [LARGE SCALE GENOMIC DNA]</scope>
    <source>
        <strain evidence="9 10">38-H</strain>
    </source>
</reference>
<dbReference type="KEGG" id="ttz:FHG85_10660"/>
<dbReference type="InterPro" id="IPR022764">
    <property type="entry name" value="Peptidase_S54_rhomboid_dom"/>
</dbReference>
<protein>
    <submittedName>
        <fullName evidence="9">Rhomboid family intramembrane serine protease</fullName>
    </submittedName>
</protein>
<dbReference type="PANTHER" id="PTHR43731">
    <property type="entry name" value="RHOMBOID PROTEASE"/>
    <property type="match status" value="1"/>
</dbReference>
<evidence type="ECO:0000256" key="3">
    <source>
        <dbReference type="ARBA" id="ARBA00022692"/>
    </source>
</evidence>